<dbReference type="InterPro" id="IPR005162">
    <property type="entry name" value="Retrotrans_gag_dom"/>
</dbReference>
<evidence type="ECO:0000313" key="2">
    <source>
        <dbReference type="EMBL" id="KAA3473322.1"/>
    </source>
</evidence>
<organism evidence="2 3">
    <name type="scientific">Gossypium australe</name>
    <dbReference type="NCBI Taxonomy" id="47621"/>
    <lineage>
        <taxon>Eukaryota</taxon>
        <taxon>Viridiplantae</taxon>
        <taxon>Streptophyta</taxon>
        <taxon>Embryophyta</taxon>
        <taxon>Tracheophyta</taxon>
        <taxon>Spermatophyta</taxon>
        <taxon>Magnoliopsida</taxon>
        <taxon>eudicotyledons</taxon>
        <taxon>Gunneridae</taxon>
        <taxon>Pentapetalae</taxon>
        <taxon>rosids</taxon>
        <taxon>malvids</taxon>
        <taxon>Malvales</taxon>
        <taxon>Malvaceae</taxon>
        <taxon>Malvoideae</taxon>
        <taxon>Gossypium</taxon>
    </lineage>
</organism>
<gene>
    <name evidence="2" type="ORF">EPI10_023712</name>
</gene>
<dbReference type="Proteomes" id="UP000325315">
    <property type="component" value="Unassembled WGS sequence"/>
</dbReference>
<sequence>MPLLYKLNPSIVRLEIEAPQFELKLMMFQMFQTVGQFSRMLIEDPHIHLQLFKEVSDSFKLAGVIEDALRLKLLSYSLRDRYFPPSKNAKLRKDITTFQHLDDESLYEACERFKKLLRKCIHHGIPHCIQLETFYNGLNAHMRTVVDTSANGALISKS</sequence>
<feature type="domain" description="Retrotransposon gag" evidence="1">
    <location>
        <begin position="76"/>
        <end position="139"/>
    </location>
</feature>
<evidence type="ECO:0000259" key="1">
    <source>
        <dbReference type="Pfam" id="PF03732"/>
    </source>
</evidence>
<proteinExistence type="predicted"/>
<evidence type="ECO:0000313" key="3">
    <source>
        <dbReference type="Proteomes" id="UP000325315"/>
    </source>
</evidence>
<dbReference type="AlphaFoldDB" id="A0A5B6VWL6"/>
<dbReference type="PANTHER" id="PTHR33223">
    <property type="entry name" value="CCHC-TYPE DOMAIN-CONTAINING PROTEIN"/>
    <property type="match status" value="1"/>
</dbReference>
<comment type="caution">
    <text evidence="2">The sequence shown here is derived from an EMBL/GenBank/DDBJ whole genome shotgun (WGS) entry which is preliminary data.</text>
</comment>
<keyword evidence="3" id="KW-1185">Reference proteome</keyword>
<dbReference type="Pfam" id="PF03732">
    <property type="entry name" value="Retrotrans_gag"/>
    <property type="match status" value="1"/>
</dbReference>
<dbReference type="OrthoDB" id="986409at2759"/>
<accession>A0A5B6VWL6</accession>
<dbReference type="PANTHER" id="PTHR33223:SF6">
    <property type="entry name" value="CCHC-TYPE DOMAIN-CONTAINING PROTEIN"/>
    <property type="match status" value="1"/>
</dbReference>
<reference evidence="3" key="1">
    <citation type="journal article" date="2019" name="Plant Biotechnol. J.">
        <title>Genome sequencing of the Australian wild diploid species Gossypium australe highlights disease resistance and delayed gland morphogenesis.</title>
        <authorList>
            <person name="Cai Y."/>
            <person name="Cai X."/>
            <person name="Wang Q."/>
            <person name="Wang P."/>
            <person name="Zhang Y."/>
            <person name="Cai C."/>
            <person name="Xu Y."/>
            <person name="Wang K."/>
            <person name="Zhou Z."/>
            <person name="Wang C."/>
            <person name="Geng S."/>
            <person name="Li B."/>
            <person name="Dong Q."/>
            <person name="Hou Y."/>
            <person name="Wang H."/>
            <person name="Ai P."/>
            <person name="Liu Z."/>
            <person name="Yi F."/>
            <person name="Sun M."/>
            <person name="An G."/>
            <person name="Cheng J."/>
            <person name="Zhang Y."/>
            <person name="Shi Q."/>
            <person name="Xie Y."/>
            <person name="Shi X."/>
            <person name="Chang Y."/>
            <person name="Huang F."/>
            <person name="Chen Y."/>
            <person name="Hong S."/>
            <person name="Mi L."/>
            <person name="Sun Q."/>
            <person name="Zhang L."/>
            <person name="Zhou B."/>
            <person name="Peng R."/>
            <person name="Zhang X."/>
            <person name="Liu F."/>
        </authorList>
    </citation>
    <scope>NUCLEOTIDE SEQUENCE [LARGE SCALE GENOMIC DNA]</scope>
    <source>
        <strain evidence="3">cv. PA1801</strain>
    </source>
</reference>
<protein>
    <submittedName>
        <fullName evidence="2">Oligopeptide transporter 4-like</fullName>
    </submittedName>
</protein>
<name>A0A5B6VWL6_9ROSI</name>
<dbReference type="EMBL" id="SMMG02000005">
    <property type="protein sequence ID" value="KAA3473322.1"/>
    <property type="molecule type" value="Genomic_DNA"/>
</dbReference>